<keyword evidence="7 8" id="KW-0472">Membrane</keyword>
<keyword evidence="4" id="KW-1003">Cell membrane</keyword>
<keyword evidence="5 8" id="KW-0812">Transmembrane</keyword>
<evidence type="ECO:0000256" key="7">
    <source>
        <dbReference type="ARBA" id="ARBA00023136"/>
    </source>
</evidence>
<dbReference type="EMBL" id="JAWMQI010000066">
    <property type="protein sequence ID" value="MDV7249865.1"/>
    <property type="molecule type" value="Genomic_DNA"/>
</dbReference>
<dbReference type="GO" id="GO:0098797">
    <property type="term" value="C:plasma membrane protein complex"/>
    <property type="evidence" value="ECO:0007669"/>
    <property type="project" value="TreeGrafter"/>
</dbReference>
<proteinExistence type="inferred from homology"/>
<organism evidence="11 12">
    <name type="scientific">Xanthomonas hortorum pv. vitians</name>
    <dbReference type="NCBI Taxonomy" id="83224"/>
    <lineage>
        <taxon>Bacteria</taxon>
        <taxon>Pseudomonadati</taxon>
        <taxon>Pseudomonadota</taxon>
        <taxon>Gammaproteobacteria</taxon>
        <taxon>Lysobacterales</taxon>
        <taxon>Lysobacteraceae</taxon>
        <taxon>Xanthomonas</taxon>
    </lineage>
</organism>
<evidence type="ECO:0000259" key="9">
    <source>
        <dbReference type="Pfam" id="PF02687"/>
    </source>
</evidence>
<dbReference type="GO" id="GO:0042953">
    <property type="term" value="P:lipoprotein transport"/>
    <property type="evidence" value="ECO:0007669"/>
    <property type="project" value="InterPro"/>
</dbReference>
<dbReference type="AlphaFoldDB" id="A0AAW8ZT75"/>
<protein>
    <submittedName>
        <fullName evidence="11">Lipoprotein-releasing ABC transporter permease subunit</fullName>
    </submittedName>
</protein>
<dbReference type="GO" id="GO:0044874">
    <property type="term" value="P:lipoprotein localization to outer membrane"/>
    <property type="evidence" value="ECO:0007669"/>
    <property type="project" value="TreeGrafter"/>
</dbReference>
<evidence type="ECO:0000313" key="11">
    <source>
        <dbReference type="EMBL" id="MDV7249865.1"/>
    </source>
</evidence>
<feature type="transmembrane region" description="Helical" evidence="8">
    <location>
        <begin position="313"/>
        <end position="340"/>
    </location>
</feature>
<comment type="similarity">
    <text evidence="2">Belongs to the ABC-4 integral membrane protein family. LolC/E subfamily.</text>
</comment>
<evidence type="ECO:0000256" key="8">
    <source>
        <dbReference type="SAM" id="Phobius"/>
    </source>
</evidence>
<feature type="domain" description="MacB-like periplasmic core" evidence="10">
    <location>
        <begin position="27"/>
        <end position="240"/>
    </location>
</feature>
<evidence type="ECO:0000256" key="5">
    <source>
        <dbReference type="ARBA" id="ARBA00022692"/>
    </source>
</evidence>
<dbReference type="Pfam" id="PF12704">
    <property type="entry name" value="MacB_PCD"/>
    <property type="match status" value="1"/>
</dbReference>
<reference evidence="11 12" key="1">
    <citation type="submission" date="2023-10" db="EMBL/GenBank/DDBJ databases">
        <title>A new tool for lettuce pathogen research.</title>
        <authorList>
            <person name="Horton K.N."/>
            <person name="Cseke L.J."/>
            <person name="Badiwe M."/>
            <person name="Tesfaye D."/>
            <person name="Klein A."/>
            <person name="Su J."/>
            <person name="Potnis N."/>
            <person name="Gassmann W."/>
        </authorList>
    </citation>
    <scope>NUCLEOTIDE SEQUENCE [LARGE SCALE GENOMIC DNA]</scope>
    <source>
        <strain evidence="11 12">JSKH1901</strain>
    </source>
</reference>
<evidence type="ECO:0000256" key="2">
    <source>
        <dbReference type="ARBA" id="ARBA00005236"/>
    </source>
</evidence>
<evidence type="ECO:0000256" key="6">
    <source>
        <dbReference type="ARBA" id="ARBA00022989"/>
    </source>
</evidence>
<feature type="transmembrane region" description="Helical" evidence="8">
    <location>
        <begin position="22"/>
        <end position="48"/>
    </location>
</feature>
<dbReference type="NCBIfam" id="TIGR02212">
    <property type="entry name" value="lolCE"/>
    <property type="match status" value="1"/>
</dbReference>
<dbReference type="InterPro" id="IPR011925">
    <property type="entry name" value="LolCE_TM"/>
</dbReference>
<dbReference type="InterPro" id="IPR051447">
    <property type="entry name" value="Lipoprotein-release_system"/>
</dbReference>
<evidence type="ECO:0000256" key="1">
    <source>
        <dbReference type="ARBA" id="ARBA00004651"/>
    </source>
</evidence>
<dbReference type="InterPro" id="IPR003838">
    <property type="entry name" value="ABC3_permease_C"/>
</dbReference>
<dbReference type="InterPro" id="IPR025857">
    <property type="entry name" value="MacB_PCD"/>
</dbReference>
<sequence length="413" mass="44947">MFKPIPVAIGLRYLRAKRRNGFISFISMASILGIALGVTVLITTLAVMSGFQKEIRDRLLQMAAHATVSADGAPMRDWQHAVEVATADPRIAGAAPYIETESLLQGPRKQPAIVRGIIPAEEGKVSVLAKKMQQGSVDSLTPGSYNIVIGKELAIWLGVDVGDSIVVLLSDTQATPLGAMPRLKRFTVSGIFEAGYNEIDRGLAVVNMQDLARVLRMDGVTGVRLRLHDMDQAWTVARDLAIKLHGPYRVSDWTQENANLYHSLKMEKTVMGILLSLIVAMGAFNLVSSQVMLVTDKQADIAILRTLGLSPVGVMQVFMVQGSLIGFMGTIMGVIGGIVLTLNLERILGVIETIFSVKLLPEDVYYITGLPTDMQTQDVVVITVVALVMSFLATLYPAWRASRTQPAEALRYE</sequence>
<comment type="caution">
    <text evidence="11">The sequence shown here is derived from an EMBL/GenBank/DDBJ whole genome shotgun (WGS) entry which is preliminary data.</text>
</comment>
<dbReference type="Proteomes" id="UP001187425">
    <property type="component" value="Unassembled WGS sequence"/>
</dbReference>
<evidence type="ECO:0000256" key="3">
    <source>
        <dbReference type="ARBA" id="ARBA00022448"/>
    </source>
</evidence>
<comment type="subcellular location">
    <subcellularLocation>
        <location evidence="1">Cell membrane</location>
        <topology evidence="1">Multi-pass membrane protein</topology>
    </subcellularLocation>
</comment>
<keyword evidence="11" id="KW-0449">Lipoprotein</keyword>
<dbReference type="GeneID" id="55511846"/>
<keyword evidence="6 8" id="KW-1133">Transmembrane helix</keyword>
<dbReference type="RefSeq" id="WP_074057441.1">
    <property type="nucleotide sequence ID" value="NZ_CP060399.1"/>
</dbReference>
<feature type="transmembrane region" description="Helical" evidence="8">
    <location>
        <begin position="379"/>
        <end position="399"/>
    </location>
</feature>
<dbReference type="PANTHER" id="PTHR30489">
    <property type="entry name" value="LIPOPROTEIN-RELEASING SYSTEM TRANSMEMBRANE PROTEIN LOLE"/>
    <property type="match status" value="1"/>
</dbReference>
<keyword evidence="3" id="KW-0813">Transport</keyword>
<evidence type="ECO:0000256" key="4">
    <source>
        <dbReference type="ARBA" id="ARBA00022475"/>
    </source>
</evidence>
<accession>A0AAW8ZT75</accession>
<evidence type="ECO:0000259" key="10">
    <source>
        <dbReference type="Pfam" id="PF12704"/>
    </source>
</evidence>
<feature type="domain" description="ABC3 transporter permease C-terminal" evidence="9">
    <location>
        <begin position="273"/>
        <end position="406"/>
    </location>
</feature>
<gene>
    <name evidence="11" type="ORF">R4K57_15925</name>
</gene>
<name>A0AAW8ZT75_9XANT</name>
<feature type="transmembrane region" description="Helical" evidence="8">
    <location>
        <begin position="270"/>
        <end position="293"/>
    </location>
</feature>
<dbReference type="Pfam" id="PF02687">
    <property type="entry name" value="FtsX"/>
    <property type="match status" value="1"/>
</dbReference>
<evidence type="ECO:0000313" key="12">
    <source>
        <dbReference type="Proteomes" id="UP001187425"/>
    </source>
</evidence>
<dbReference type="PANTHER" id="PTHR30489:SF0">
    <property type="entry name" value="LIPOPROTEIN-RELEASING SYSTEM TRANSMEMBRANE PROTEIN LOLE"/>
    <property type="match status" value="1"/>
</dbReference>